<name>A0ABV8S8U2_9BACL</name>
<keyword evidence="4" id="KW-1185">Reference proteome</keyword>
<dbReference type="Proteomes" id="UP001595755">
    <property type="component" value="Unassembled WGS sequence"/>
</dbReference>
<dbReference type="RefSeq" id="WP_204604077.1">
    <property type="nucleotide sequence ID" value="NZ_JBHSED010000011.1"/>
</dbReference>
<dbReference type="Pfam" id="PF14262">
    <property type="entry name" value="Cthe_2159"/>
    <property type="match status" value="1"/>
</dbReference>
<dbReference type="EMBL" id="JBHSED010000011">
    <property type="protein sequence ID" value="MFC4303288.1"/>
    <property type="molecule type" value="Genomic_DNA"/>
</dbReference>
<organism evidence="3 4">
    <name type="scientific">Cohnella boryungensis</name>
    <dbReference type="NCBI Taxonomy" id="768479"/>
    <lineage>
        <taxon>Bacteria</taxon>
        <taxon>Bacillati</taxon>
        <taxon>Bacillota</taxon>
        <taxon>Bacilli</taxon>
        <taxon>Bacillales</taxon>
        <taxon>Paenibacillaceae</taxon>
        <taxon>Cohnella</taxon>
    </lineage>
</organism>
<feature type="signal peptide" evidence="2">
    <location>
        <begin position="1"/>
        <end position="27"/>
    </location>
</feature>
<evidence type="ECO:0000313" key="3">
    <source>
        <dbReference type="EMBL" id="MFC4303288.1"/>
    </source>
</evidence>
<feature type="compositionally biased region" description="Gly residues" evidence="1">
    <location>
        <begin position="607"/>
        <end position="628"/>
    </location>
</feature>
<dbReference type="InterPro" id="IPR025584">
    <property type="entry name" value="Cthe_2159"/>
</dbReference>
<evidence type="ECO:0000256" key="2">
    <source>
        <dbReference type="SAM" id="SignalP"/>
    </source>
</evidence>
<feature type="chain" id="PRO_5046320511" evidence="2">
    <location>
        <begin position="28"/>
        <end position="643"/>
    </location>
</feature>
<protein>
    <submittedName>
        <fullName evidence="3">Carbohydrate-binding domain-containing protein</fullName>
    </submittedName>
</protein>
<proteinExistence type="predicted"/>
<reference evidence="4" key="1">
    <citation type="journal article" date="2019" name="Int. J. Syst. Evol. Microbiol.">
        <title>The Global Catalogue of Microorganisms (GCM) 10K type strain sequencing project: providing services to taxonomists for standard genome sequencing and annotation.</title>
        <authorList>
            <consortium name="The Broad Institute Genomics Platform"/>
            <consortium name="The Broad Institute Genome Sequencing Center for Infectious Disease"/>
            <person name="Wu L."/>
            <person name="Ma J."/>
        </authorList>
    </citation>
    <scope>NUCLEOTIDE SEQUENCE [LARGE SCALE GENOMIC DNA]</scope>
    <source>
        <strain evidence="4">CGMCC 4.1641</strain>
    </source>
</reference>
<comment type="caution">
    <text evidence="3">The sequence shown here is derived from an EMBL/GenBank/DDBJ whole genome shotgun (WGS) entry which is preliminary data.</text>
</comment>
<keyword evidence="2" id="KW-0732">Signal</keyword>
<dbReference type="PROSITE" id="PS51257">
    <property type="entry name" value="PROKAR_LIPOPROTEIN"/>
    <property type="match status" value="1"/>
</dbReference>
<sequence>MNKSWTVKNVGVLLLCAALMAGCSTKAADTASSGEAVASAATAVTAKSGESANASPTSEQPASIDLADKAEFDEQDRNTAWSADAATTIQLNGEGASVQGTGATAEERAVTISSAGTYVVSGKLNDGQLVIDVPDDGIVQVILNGAEIYNASSAAIYAKAAGKTIITLAEGTDNRVSDGETYVYPDATTDEPSAAIFSKDDLTINGSGSLTVQANSNDGITSKDDLKIVGGTLEIDAADDGLVGRDLMAVQEGTITIKSAGDGIKTTNDTDTDKGNIVLFGGTFEIESANDGFQAENAVLIGGGAYTIKTGGGSEASAQLEATDAPSMKAIKAEAGIWIEDGTFRIDSTDDSLHSAGAIRIAGGTITAATGDDGIHSDSSISITGGSVEITKSYEGIEAPSITLAGGEIRVTASDDGINISDGDEVAADRLTISGGYLTVDAQGDGLDSNGSIVMSGGTVLVNGPTNNGNGALDYDGTFEMTGGFLVATGSSGMAQATSDQSTQYGIMMTYPQTQAAGTLVHLEDGEGNALLTFSPSKAYQSVFISSPELKKDVVYTLYSGGASTGSEANGLYSDGEYKDGTKVVSFELAENITWLNESGVTEARVGMGGPGGGRGPGGRGEGGGFGQDGDRMRPEGGQPPQQ</sequence>
<evidence type="ECO:0000256" key="1">
    <source>
        <dbReference type="SAM" id="MobiDB-lite"/>
    </source>
</evidence>
<accession>A0ABV8S8U2</accession>
<evidence type="ECO:0000313" key="4">
    <source>
        <dbReference type="Proteomes" id="UP001595755"/>
    </source>
</evidence>
<feature type="region of interest" description="Disordered" evidence="1">
    <location>
        <begin position="604"/>
        <end position="643"/>
    </location>
</feature>
<gene>
    <name evidence="3" type="ORF">ACFO1S_07465</name>
</gene>